<dbReference type="InterPro" id="IPR007712">
    <property type="entry name" value="RelE/ParE_toxin"/>
</dbReference>
<accession>A0A2U1D1A0</accession>
<dbReference type="EMBL" id="QEKQ01000001">
    <property type="protein sequence ID" value="PVY79157.1"/>
    <property type="molecule type" value="Genomic_DNA"/>
</dbReference>
<dbReference type="Gene3D" id="3.30.2310.20">
    <property type="entry name" value="RelE-like"/>
    <property type="match status" value="1"/>
</dbReference>
<evidence type="ECO:0000256" key="1">
    <source>
        <dbReference type="ARBA" id="ARBA00006226"/>
    </source>
</evidence>
<reference evidence="3 4" key="1">
    <citation type="submission" date="2018-04" db="EMBL/GenBank/DDBJ databases">
        <title>Genomic Encyclopedia of Type Strains, Phase IV (KMG-IV): sequencing the most valuable type-strain genomes for metagenomic binning, comparative biology and taxonomic classification.</title>
        <authorList>
            <person name="Goeker M."/>
        </authorList>
    </citation>
    <scope>NUCLEOTIDE SEQUENCE [LARGE SCALE GENOMIC DNA]</scope>
    <source>
        <strain evidence="3 4">DSM 28688</strain>
    </source>
</reference>
<gene>
    <name evidence="3" type="ORF">C8D92_101364</name>
</gene>
<proteinExistence type="inferred from homology"/>
<dbReference type="AlphaFoldDB" id="A0A2U1D1A0"/>
<comment type="similarity">
    <text evidence="1">Belongs to the RelE toxin family.</text>
</comment>
<dbReference type="SUPFAM" id="SSF143011">
    <property type="entry name" value="RelE-like"/>
    <property type="match status" value="1"/>
</dbReference>
<dbReference type="InterPro" id="IPR035093">
    <property type="entry name" value="RelE/ParE_toxin_dom_sf"/>
</dbReference>
<evidence type="ECO:0000256" key="2">
    <source>
        <dbReference type="ARBA" id="ARBA00022649"/>
    </source>
</evidence>
<organism evidence="3 4">
    <name type="scientific">Tamilnaduibacter salinus</name>
    <dbReference type="NCBI Taxonomy" id="1484056"/>
    <lineage>
        <taxon>Bacteria</taxon>
        <taxon>Pseudomonadati</taxon>
        <taxon>Pseudomonadota</taxon>
        <taxon>Gammaproteobacteria</taxon>
        <taxon>Pseudomonadales</taxon>
        <taxon>Marinobacteraceae</taxon>
        <taxon>Tamilnaduibacter</taxon>
    </lineage>
</organism>
<name>A0A2U1D1A0_9GAMM</name>
<dbReference type="Proteomes" id="UP000245887">
    <property type="component" value="Unassembled WGS sequence"/>
</dbReference>
<dbReference type="PANTHER" id="PTHR35601:SF1">
    <property type="entry name" value="TOXIN RELE"/>
    <property type="match status" value="1"/>
</dbReference>
<dbReference type="PANTHER" id="PTHR35601">
    <property type="entry name" value="TOXIN RELE"/>
    <property type="match status" value="1"/>
</dbReference>
<sequence>MTYRLLFDKRALREWRKLCGNVQQQFRKKLSQRLVHPHVPGDRLSGYENVYKIKLRNAGYRLVYEVDDDVVTVTVIVIGKRNRGDVYRALRRR</sequence>
<evidence type="ECO:0000313" key="4">
    <source>
        <dbReference type="Proteomes" id="UP000245887"/>
    </source>
</evidence>
<dbReference type="RefSeq" id="WP_116918265.1">
    <property type="nucleotide sequence ID" value="NZ_QEKQ01000001.1"/>
</dbReference>
<keyword evidence="2" id="KW-1277">Toxin-antitoxin system</keyword>
<comment type="caution">
    <text evidence="3">The sequence shown here is derived from an EMBL/GenBank/DDBJ whole genome shotgun (WGS) entry which is preliminary data.</text>
</comment>
<dbReference type="Pfam" id="PF05016">
    <property type="entry name" value="ParE_toxin"/>
    <property type="match status" value="1"/>
</dbReference>
<evidence type="ECO:0000313" key="3">
    <source>
        <dbReference type="EMBL" id="PVY79157.1"/>
    </source>
</evidence>
<protein>
    <submittedName>
        <fullName evidence="3">Addiction module RelE/StbE family toxin</fullName>
    </submittedName>
</protein>
<dbReference type="OrthoDB" id="9801234at2"/>